<accession>A0A1Y1VUI6</accession>
<feature type="compositionally biased region" description="Polar residues" evidence="1">
    <location>
        <begin position="59"/>
        <end position="76"/>
    </location>
</feature>
<evidence type="ECO:0000256" key="1">
    <source>
        <dbReference type="SAM" id="MobiDB-lite"/>
    </source>
</evidence>
<dbReference type="EMBL" id="MCFG01000506">
    <property type="protein sequence ID" value="ORX64675.1"/>
    <property type="molecule type" value="Genomic_DNA"/>
</dbReference>
<evidence type="ECO:0000313" key="2">
    <source>
        <dbReference type="EMBL" id="ORX64675.1"/>
    </source>
</evidence>
<reference evidence="2 3" key="1">
    <citation type="submission" date="2016-08" db="EMBL/GenBank/DDBJ databases">
        <title>A Parts List for Fungal Cellulosomes Revealed by Comparative Genomics.</title>
        <authorList>
            <consortium name="DOE Joint Genome Institute"/>
            <person name="Haitjema C.H."/>
            <person name="Gilmore S.P."/>
            <person name="Henske J.K."/>
            <person name="Solomon K.V."/>
            <person name="De Groot R."/>
            <person name="Kuo A."/>
            <person name="Mondo S.J."/>
            <person name="Salamov A.A."/>
            <person name="Labutti K."/>
            <person name="Zhao Z."/>
            <person name="Chiniquy J."/>
            <person name="Barry K."/>
            <person name="Brewer H.M."/>
            <person name="Purvine S.O."/>
            <person name="Wright A.T."/>
            <person name="Boxma B."/>
            <person name="Van Alen T."/>
            <person name="Hackstein J.H."/>
            <person name="Baker S.E."/>
            <person name="Grigoriev I.V."/>
            <person name="O'Malley M.A."/>
        </authorList>
    </citation>
    <scope>NUCLEOTIDE SEQUENCE [LARGE SCALE GENOMIC DNA]</scope>
    <source>
        <strain evidence="2 3">S4</strain>
    </source>
</reference>
<sequence length="97" mass="11302">MKISEISMMLLRLAKDCVQERLINVTDVMFTNNQLNTHNNNNNSRKSNNNNPYKKTIIESLNENSQLIKVPSNIQEPTEMKPENKDKNNNLEKENKN</sequence>
<dbReference type="Proteomes" id="UP000193944">
    <property type="component" value="Unassembled WGS sequence"/>
</dbReference>
<feature type="region of interest" description="Disordered" evidence="1">
    <location>
        <begin position="32"/>
        <end position="97"/>
    </location>
</feature>
<proteinExistence type="predicted"/>
<evidence type="ECO:0000313" key="3">
    <source>
        <dbReference type="Proteomes" id="UP000193944"/>
    </source>
</evidence>
<gene>
    <name evidence="2" type="ORF">BCR32DRAFT_286938</name>
</gene>
<protein>
    <submittedName>
        <fullName evidence="2">Uncharacterized protein</fullName>
    </submittedName>
</protein>
<name>A0A1Y1VUI6_9FUNG</name>
<feature type="compositionally biased region" description="Low complexity" evidence="1">
    <location>
        <begin position="32"/>
        <end position="51"/>
    </location>
</feature>
<organism evidence="2 3">
    <name type="scientific">Anaeromyces robustus</name>
    <dbReference type="NCBI Taxonomy" id="1754192"/>
    <lineage>
        <taxon>Eukaryota</taxon>
        <taxon>Fungi</taxon>
        <taxon>Fungi incertae sedis</taxon>
        <taxon>Chytridiomycota</taxon>
        <taxon>Chytridiomycota incertae sedis</taxon>
        <taxon>Neocallimastigomycetes</taxon>
        <taxon>Neocallimastigales</taxon>
        <taxon>Neocallimastigaceae</taxon>
        <taxon>Anaeromyces</taxon>
    </lineage>
</organism>
<keyword evidence="3" id="KW-1185">Reference proteome</keyword>
<reference evidence="2 3" key="2">
    <citation type="submission" date="2016-08" db="EMBL/GenBank/DDBJ databases">
        <title>Pervasive Adenine N6-methylation of Active Genes in Fungi.</title>
        <authorList>
            <consortium name="DOE Joint Genome Institute"/>
            <person name="Mondo S.J."/>
            <person name="Dannebaum R.O."/>
            <person name="Kuo R.C."/>
            <person name="Labutti K."/>
            <person name="Haridas S."/>
            <person name="Kuo A."/>
            <person name="Salamov A."/>
            <person name="Ahrendt S.R."/>
            <person name="Lipzen A."/>
            <person name="Sullivan W."/>
            <person name="Andreopoulos W.B."/>
            <person name="Clum A."/>
            <person name="Lindquist E."/>
            <person name="Daum C."/>
            <person name="Ramamoorthy G.K."/>
            <person name="Gryganskyi A."/>
            <person name="Culley D."/>
            <person name="Magnuson J.K."/>
            <person name="James T.Y."/>
            <person name="O'Malley M.A."/>
            <person name="Stajich J.E."/>
            <person name="Spatafora J.W."/>
            <person name="Visel A."/>
            <person name="Grigoriev I.V."/>
        </authorList>
    </citation>
    <scope>NUCLEOTIDE SEQUENCE [LARGE SCALE GENOMIC DNA]</scope>
    <source>
        <strain evidence="2 3">S4</strain>
    </source>
</reference>
<comment type="caution">
    <text evidence="2">The sequence shown here is derived from an EMBL/GenBank/DDBJ whole genome shotgun (WGS) entry which is preliminary data.</text>
</comment>
<dbReference type="AlphaFoldDB" id="A0A1Y1VUI6"/>
<feature type="compositionally biased region" description="Basic and acidic residues" evidence="1">
    <location>
        <begin position="78"/>
        <end position="97"/>
    </location>
</feature>